<dbReference type="PANTHER" id="PTHR12794:SF0">
    <property type="entry name" value="GEM-ASSOCIATED PROTEIN 2"/>
    <property type="match status" value="1"/>
</dbReference>
<keyword evidence="4 7" id="KW-0508">mRNA splicing</keyword>
<dbReference type="PIRSF" id="PIRSF038038">
    <property type="entry name" value="SMN_Gemin2"/>
    <property type="match status" value="1"/>
</dbReference>
<keyword evidence="2 7" id="KW-0963">Cytoplasm</keyword>
<keyword evidence="9" id="KW-1185">Reference proteome</keyword>
<comment type="subcellular location">
    <subcellularLocation>
        <location evidence="1">Cytoplasm</location>
    </subcellularLocation>
</comment>
<sequence length="244" mass="28036">MNERFKEPVLFVGDIEDDINLSMPPATGEEYIKRVILEARQCEDVVCAKIDEARLKKPTLNVKPLPECAKAPDYVSPTMEWQHCQLADFSHSRLYIAQMREEITNCNRKKKPMKDKLPDVNDQTRWIDMCTASEEKKTLYIEPTLTVILSMNQPTIEQVLEYLVEYLEEQISIQPPLGRWLYALLSALELPLNPDMCSCLRSLARTCSKMRSQLASSCANDAISLNLFICLVARYFRQLDLADP</sequence>
<evidence type="ECO:0000256" key="6">
    <source>
        <dbReference type="ARBA" id="ARBA00047179"/>
    </source>
</evidence>
<dbReference type="PANTHER" id="PTHR12794">
    <property type="entry name" value="GEMIN2"/>
    <property type="match status" value="1"/>
</dbReference>
<evidence type="ECO:0000256" key="7">
    <source>
        <dbReference type="PIRNR" id="PIRNR038038"/>
    </source>
</evidence>
<dbReference type="KEGG" id="nvi:100115419"/>
<evidence type="ECO:0000256" key="1">
    <source>
        <dbReference type="ARBA" id="ARBA00004496"/>
    </source>
</evidence>
<name>A0A7M7G1K1_NASVI</name>
<dbReference type="OrthoDB" id="428895at2759"/>
<dbReference type="GO" id="GO:0032797">
    <property type="term" value="C:SMN complex"/>
    <property type="evidence" value="ECO:0007669"/>
    <property type="project" value="UniProtKB-UniRule"/>
</dbReference>
<dbReference type="Proteomes" id="UP000002358">
    <property type="component" value="Chromosome 1"/>
</dbReference>
<dbReference type="FunCoup" id="A0A7M7G1K1">
    <property type="interactions" value="1197"/>
</dbReference>
<dbReference type="InterPro" id="IPR035426">
    <property type="entry name" value="Gemin2/Brr1"/>
</dbReference>
<evidence type="ECO:0000313" key="9">
    <source>
        <dbReference type="Proteomes" id="UP000002358"/>
    </source>
</evidence>
<dbReference type="EnsemblMetazoa" id="XM_001600097">
    <property type="protein sequence ID" value="XP_001600147"/>
    <property type="gene ID" value="LOC100115419"/>
</dbReference>
<keyword evidence="3 7" id="KW-0507">mRNA processing</keyword>
<dbReference type="GO" id="GO:0005681">
    <property type="term" value="C:spliceosomal complex"/>
    <property type="evidence" value="ECO:0007669"/>
    <property type="project" value="UniProtKB-UniRule"/>
</dbReference>
<dbReference type="Pfam" id="PF04938">
    <property type="entry name" value="SIP1"/>
    <property type="match status" value="1"/>
</dbReference>
<dbReference type="GO" id="GO:0000387">
    <property type="term" value="P:spliceosomal snRNP assembly"/>
    <property type="evidence" value="ECO:0007669"/>
    <property type="project" value="UniProtKB-UniRule"/>
</dbReference>
<accession>A0A7M7G1K1</accession>
<dbReference type="SMR" id="A0A7M7G1K1"/>
<dbReference type="InterPro" id="IPR017364">
    <property type="entry name" value="GEMIN2"/>
</dbReference>
<dbReference type="OMA" id="PHKCLLP"/>
<comment type="function">
    <text evidence="7">The SMN complex catalyzes the assembly of small nuclear ribonucleoproteins (snRNPs), the building blocks of the spliceosome, and thereby plays an important role in the splicing of cellular pre-mRNAs.</text>
</comment>
<comment type="subunit">
    <text evidence="7">Part of the core SMN complex.</text>
</comment>
<evidence type="ECO:0000256" key="3">
    <source>
        <dbReference type="ARBA" id="ARBA00022664"/>
    </source>
</evidence>
<dbReference type="AlphaFoldDB" id="A0A7M7G1K1"/>
<protein>
    <recommendedName>
        <fullName evidence="6 7">Gem-associated protein 2</fullName>
    </recommendedName>
</protein>
<evidence type="ECO:0000256" key="4">
    <source>
        <dbReference type="ARBA" id="ARBA00023187"/>
    </source>
</evidence>
<comment type="similarity">
    <text evidence="5 7">Belongs to the gemin-2 family.</text>
</comment>
<gene>
    <name evidence="8" type="primary">100115419</name>
</gene>
<dbReference type="GO" id="GO:0000245">
    <property type="term" value="P:spliceosomal complex assembly"/>
    <property type="evidence" value="ECO:0007669"/>
    <property type="project" value="UniProtKB-UniRule"/>
</dbReference>
<evidence type="ECO:0000256" key="5">
    <source>
        <dbReference type="ARBA" id="ARBA00025758"/>
    </source>
</evidence>
<organism evidence="8 9">
    <name type="scientific">Nasonia vitripennis</name>
    <name type="common">Parasitic wasp</name>
    <dbReference type="NCBI Taxonomy" id="7425"/>
    <lineage>
        <taxon>Eukaryota</taxon>
        <taxon>Metazoa</taxon>
        <taxon>Ecdysozoa</taxon>
        <taxon>Arthropoda</taxon>
        <taxon>Hexapoda</taxon>
        <taxon>Insecta</taxon>
        <taxon>Pterygota</taxon>
        <taxon>Neoptera</taxon>
        <taxon>Endopterygota</taxon>
        <taxon>Hymenoptera</taxon>
        <taxon>Apocrita</taxon>
        <taxon>Proctotrupomorpha</taxon>
        <taxon>Chalcidoidea</taxon>
        <taxon>Pteromalidae</taxon>
        <taxon>Pteromalinae</taxon>
        <taxon>Nasonia</taxon>
    </lineage>
</organism>
<evidence type="ECO:0000256" key="2">
    <source>
        <dbReference type="ARBA" id="ARBA00022490"/>
    </source>
</evidence>
<proteinExistence type="inferred from homology"/>
<evidence type="ECO:0000313" key="8">
    <source>
        <dbReference type="EnsemblMetazoa" id="XP_001600147"/>
    </source>
</evidence>
<dbReference type="InParanoid" id="A0A7M7G1K1"/>
<dbReference type="Gene3D" id="1.20.58.1070">
    <property type="match status" value="1"/>
</dbReference>
<reference evidence="8" key="1">
    <citation type="submission" date="2021-01" db="UniProtKB">
        <authorList>
            <consortium name="EnsemblMetazoa"/>
        </authorList>
    </citation>
    <scope>IDENTIFICATION</scope>
</reference>